<dbReference type="InterPro" id="IPR045051">
    <property type="entry name" value="SBT"/>
</dbReference>
<protein>
    <submittedName>
        <fullName evidence="8">Subtilisin-like protease SBT5.3</fullName>
    </submittedName>
</protein>
<dbReference type="SUPFAM" id="SSF52743">
    <property type="entry name" value="Subtilisin-like"/>
    <property type="match status" value="1"/>
</dbReference>
<dbReference type="Pfam" id="PF05922">
    <property type="entry name" value="Inhibitor_I9"/>
    <property type="match status" value="1"/>
</dbReference>
<feature type="signal peptide" evidence="6">
    <location>
        <begin position="1"/>
        <end position="28"/>
    </location>
</feature>
<dbReference type="EMBL" id="JACGWK010000005">
    <property type="protein sequence ID" value="KAL0353948.1"/>
    <property type="molecule type" value="Genomic_DNA"/>
</dbReference>
<keyword evidence="4" id="KW-0378">Hydrolase</keyword>
<evidence type="ECO:0000256" key="4">
    <source>
        <dbReference type="ARBA" id="ARBA00022801"/>
    </source>
</evidence>
<dbReference type="FunFam" id="3.30.70.80:FF:000002">
    <property type="entry name" value="Subtilisin-like protease SBT5.3"/>
    <property type="match status" value="1"/>
</dbReference>
<organism evidence="8">
    <name type="scientific">Sesamum angustifolium</name>
    <dbReference type="NCBI Taxonomy" id="2727405"/>
    <lineage>
        <taxon>Eukaryota</taxon>
        <taxon>Viridiplantae</taxon>
        <taxon>Streptophyta</taxon>
        <taxon>Embryophyta</taxon>
        <taxon>Tracheophyta</taxon>
        <taxon>Spermatophyta</taxon>
        <taxon>Magnoliopsida</taxon>
        <taxon>eudicotyledons</taxon>
        <taxon>Gunneridae</taxon>
        <taxon>Pentapetalae</taxon>
        <taxon>asterids</taxon>
        <taxon>lamiids</taxon>
        <taxon>Lamiales</taxon>
        <taxon>Pedaliaceae</taxon>
        <taxon>Sesamum</taxon>
    </lineage>
</organism>
<proteinExistence type="inferred from homology"/>
<dbReference type="GO" id="GO:0006508">
    <property type="term" value="P:proteolysis"/>
    <property type="evidence" value="ECO:0007669"/>
    <property type="project" value="UniProtKB-KW"/>
</dbReference>
<keyword evidence="5" id="KW-0720">Serine protease</keyword>
<dbReference type="InterPro" id="IPR037045">
    <property type="entry name" value="S8pro/Inhibitor_I9_sf"/>
</dbReference>
<feature type="chain" id="PRO_5043991238" evidence="6">
    <location>
        <begin position="29"/>
        <end position="176"/>
    </location>
</feature>
<name>A0AAW2PG57_9LAMI</name>
<accession>A0AAW2PG57</accession>
<dbReference type="InterPro" id="IPR010259">
    <property type="entry name" value="S8pro/Inhibitor_I9"/>
</dbReference>
<evidence type="ECO:0000256" key="1">
    <source>
        <dbReference type="ARBA" id="ARBA00011073"/>
    </source>
</evidence>
<comment type="caution">
    <text evidence="8">The sequence shown here is derived from an EMBL/GenBank/DDBJ whole genome shotgun (WGS) entry which is preliminary data.</text>
</comment>
<evidence type="ECO:0000256" key="3">
    <source>
        <dbReference type="ARBA" id="ARBA00022729"/>
    </source>
</evidence>
<evidence type="ECO:0000256" key="6">
    <source>
        <dbReference type="SAM" id="SignalP"/>
    </source>
</evidence>
<dbReference type="PANTHER" id="PTHR10795">
    <property type="entry name" value="PROPROTEIN CONVERTASE SUBTILISIN/KEXIN"/>
    <property type="match status" value="1"/>
</dbReference>
<sequence length="176" mass="19667">MRTNTYASTTLYILALLVLTLLLRPTFATKKPYVVYLGAHSHGTQVTSSDYDRVTESHYEFLGSFLGSSGKARDAIFYSYTRHINGFAATLEDEEAVRISKHPKVVSVFLNQGRKLHTTRSWDFLGLENNGEIRASSLWKKARFGEDTIIANLDTGQSSVLSCQDSVILLKILSEV</sequence>
<dbReference type="GO" id="GO:0004252">
    <property type="term" value="F:serine-type endopeptidase activity"/>
    <property type="evidence" value="ECO:0007669"/>
    <property type="project" value="InterPro"/>
</dbReference>
<evidence type="ECO:0000259" key="7">
    <source>
        <dbReference type="Pfam" id="PF05922"/>
    </source>
</evidence>
<dbReference type="InterPro" id="IPR036852">
    <property type="entry name" value="Peptidase_S8/S53_dom_sf"/>
</dbReference>
<keyword evidence="3 6" id="KW-0732">Signal</keyword>
<evidence type="ECO:0000313" key="8">
    <source>
        <dbReference type="EMBL" id="KAL0353948.1"/>
    </source>
</evidence>
<dbReference type="Gene3D" id="3.30.70.80">
    <property type="entry name" value="Peptidase S8 propeptide/proteinase inhibitor I9"/>
    <property type="match status" value="1"/>
</dbReference>
<gene>
    <name evidence="8" type="ORF">Sangu_0976100</name>
</gene>
<keyword evidence="2 8" id="KW-0645">Protease</keyword>
<evidence type="ECO:0000256" key="5">
    <source>
        <dbReference type="ARBA" id="ARBA00022825"/>
    </source>
</evidence>
<feature type="domain" description="Inhibitor I9" evidence="7">
    <location>
        <begin position="33"/>
        <end position="117"/>
    </location>
</feature>
<reference evidence="8" key="2">
    <citation type="journal article" date="2024" name="Plant">
        <title>Genomic evolution and insights into agronomic trait innovations of Sesamum species.</title>
        <authorList>
            <person name="Miao H."/>
            <person name="Wang L."/>
            <person name="Qu L."/>
            <person name="Liu H."/>
            <person name="Sun Y."/>
            <person name="Le M."/>
            <person name="Wang Q."/>
            <person name="Wei S."/>
            <person name="Zheng Y."/>
            <person name="Lin W."/>
            <person name="Duan Y."/>
            <person name="Cao H."/>
            <person name="Xiong S."/>
            <person name="Wang X."/>
            <person name="Wei L."/>
            <person name="Li C."/>
            <person name="Ma Q."/>
            <person name="Ju M."/>
            <person name="Zhao R."/>
            <person name="Li G."/>
            <person name="Mu C."/>
            <person name="Tian Q."/>
            <person name="Mei H."/>
            <person name="Zhang T."/>
            <person name="Gao T."/>
            <person name="Zhang H."/>
        </authorList>
    </citation>
    <scope>NUCLEOTIDE SEQUENCE</scope>
    <source>
        <strain evidence="8">G01</strain>
    </source>
</reference>
<reference evidence="8" key="1">
    <citation type="submission" date="2020-06" db="EMBL/GenBank/DDBJ databases">
        <authorList>
            <person name="Li T."/>
            <person name="Hu X."/>
            <person name="Zhang T."/>
            <person name="Song X."/>
            <person name="Zhang H."/>
            <person name="Dai N."/>
            <person name="Sheng W."/>
            <person name="Hou X."/>
            <person name="Wei L."/>
        </authorList>
    </citation>
    <scope>NUCLEOTIDE SEQUENCE</scope>
    <source>
        <strain evidence="8">G01</strain>
        <tissue evidence="8">Leaf</tissue>
    </source>
</reference>
<comment type="similarity">
    <text evidence="1">Belongs to the peptidase S8 family.</text>
</comment>
<evidence type="ECO:0000256" key="2">
    <source>
        <dbReference type="ARBA" id="ARBA00022670"/>
    </source>
</evidence>
<dbReference type="AlphaFoldDB" id="A0AAW2PG57"/>